<proteinExistence type="predicted"/>
<sequence>MLSPKVLNTPPEILGARPGSATRASGLSDAETRPATLVERGPGSGRVGLKSPGLGRVSGLRPDPDNTIYHSYHHHHRFLVRNLCGENTHRQPIGAEQRHLLPHFSLHCFPTPLQTWTRHHLPHDIPLMEQSIVPQVAFPTLEIKQLARRFRLARQRAYIRFSLAPRFRLHLRATAVA</sequence>
<evidence type="ECO:0000313" key="2">
    <source>
        <dbReference type="EMBL" id="KAK6968891.1"/>
    </source>
</evidence>
<accession>A0AAV9Z246</accession>
<organism evidence="2 3">
    <name type="scientific">Favolaschia claudopus</name>
    <dbReference type="NCBI Taxonomy" id="2862362"/>
    <lineage>
        <taxon>Eukaryota</taxon>
        <taxon>Fungi</taxon>
        <taxon>Dikarya</taxon>
        <taxon>Basidiomycota</taxon>
        <taxon>Agaricomycotina</taxon>
        <taxon>Agaricomycetes</taxon>
        <taxon>Agaricomycetidae</taxon>
        <taxon>Agaricales</taxon>
        <taxon>Marasmiineae</taxon>
        <taxon>Mycenaceae</taxon>
        <taxon>Favolaschia</taxon>
    </lineage>
</organism>
<evidence type="ECO:0000313" key="3">
    <source>
        <dbReference type="Proteomes" id="UP001362999"/>
    </source>
</evidence>
<keyword evidence="3" id="KW-1185">Reference proteome</keyword>
<dbReference type="AlphaFoldDB" id="A0AAV9Z246"/>
<dbReference type="Proteomes" id="UP001362999">
    <property type="component" value="Unassembled WGS sequence"/>
</dbReference>
<gene>
    <name evidence="2" type="ORF">R3P38DRAFT_3244573</name>
</gene>
<evidence type="ECO:0000256" key="1">
    <source>
        <dbReference type="SAM" id="MobiDB-lite"/>
    </source>
</evidence>
<comment type="caution">
    <text evidence="2">The sequence shown here is derived from an EMBL/GenBank/DDBJ whole genome shotgun (WGS) entry which is preliminary data.</text>
</comment>
<protein>
    <submittedName>
        <fullName evidence="2">Uncharacterized protein</fullName>
    </submittedName>
</protein>
<dbReference type="EMBL" id="JAWWNJ010000241">
    <property type="protein sequence ID" value="KAK6968891.1"/>
    <property type="molecule type" value="Genomic_DNA"/>
</dbReference>
<name>A0AAV9Z246_9AGAR</name>
<reference evidence="2 3" key="1">
    <citation type="journal article" date="2024" name="J Genomics">
        <title>Draft genome sequencing and assembly of Favolaschia claudopus CIRM-BRFM 2984 isolated from oak limbs.</title>
        <authorList>
            <person name="Navarro D."/>
            <person name="Drula E."/>
            <person name="Chaduli D."/>
            <person name="Cazenave R."/>
            <person name="Ahrendt S."/>
            <person name="Wang J."/>
            <person name="Lipzen A."/>
            <person name="Daum C."/>
            <person name="Barry K."/>
            <person name="Grigoriev I.V."/>
            <person name="Favel A."/>
            <person name="Rosso M.N."/>
            <person name="Martin F."/>
        </authorList>
    </citation>
    <scope>NUCLEOTIDE SEQUENCE [LARGE SCALE GENOMIC DNA]</scope>
    <source>
        <strain evidence="2 3">CIRM-BRFM 2984</strain>
    </source>
</reference>
<feature type="region of interest" description="Disordered" evidence="1">
    <location>
        <begin position="1"/>
        <end position="61"/>
    </location>
</feature>